<feature type="compositionally biased region" description="Basic and acidic residues" evidence="1">
    <location>
        <begin position="416"/>
        <end position="428"/>
    </location>
</feature>
<feature type="compositionally biased region" description="Acidic residues" evidence="1">
    <location>
        <begin position="501"/>
        <end position="513"/>
    </location>
</feature>
<dbReference type="Pfam" id="PF12146">
    <property type="entry name" value="Hydrolase_4"/>
    <property type="match status" value="1"/>
</dbReference>
<feature type="compositionally biased region" description="Basic and acidic residues" evidence="1">
    <location>
        <begin position="304"/>
        <end position="327"/>
    </location>
</feature>
<dbReference type="PANTHER" id="PTHR11614">
    <property type="entry name" value="PHOSPHOLIPASE-RELATED"/>
    <property type="match status" value="1"/>
</dbReference>
<reference evidence="3" key="2">
    <citation type="submission" date="2014-06" db="EMBL/GenBank/DDBJ databases">
        <title>The complete genome of Blastobotrys (Arxula) adeninivorans LS3 - a yeast of biotechnological interest.</title>
        <authorList>
            <person name="Kunze G."/>
            <person name="Gaillardin C."/>
            <person name="Czernicka M."/>
            <person name="Durrens P."/>
            <person name="Martin T."/>
            <person name="Boer E."/>
            <person name="Gabaldon T."/>
            <person name="Cruz J."/>
            <person name="Talla E."/>
            <person name="Marck C."/>
            <person name="Goffeau A."/>
            <person name="Barbe V."/>
            <person name="Baret P."/>
            <person name="Baronian K."/>
            <person name="Beier S."/>
            <person name="Bleykasten C."/>
            <person name="Bode R."/>
            <person name="Casaregola S."/>
            <person name="Despons L."/>
            <person name="Fairhead C."/>
            <person name="Giersberg M."/>
            <person name="Gierski P."/>
            <person name="Hahnel U."/>
            <person name="Hartmann A."/>
            <person name="Jankowska D."/>
            <person name="Jubin C."/>
            <person name="Jung P."/>
            <person name="Lafontaine I."/>
            <person name="Leh-Louis V."/>
            <person name="Lemaire M."/>
            <person name="Marcet-Houben M."/>
            <person name="Mascher M."/>
            <person name="Morel G."/>
            <person name="Richard G.-F."/>
            <person name="Riechen J."/>
            <person name="Sacerdot C."/>
            <person name="Sarkar A."/>
            <person name="Savel G."/>
            <person name="Schacherer J."/>
            <person name="Sherman D."/>
            <person name="Straub M.-L."/>
            <person name="Stein N."/>
            <person name="Thierry A."/>
            <person name="Trautwein-Schult A."/>
            <person name="Westhof E."/>
            <person name="Worch S."/>
            <person name="Dujon B."/>
            <person name="Souciet J.-L."/>
            <person name="Wincker P."/>
            <person name="Scholz U."/>
            <person name="Neuveglise N."/>
        </authorList>
    </citation>
    <scope>NUCLEOTIDE SEQUENCE</scope>
    <source>
        <strain evidence="3">LS3</strain>
    </source>
</reference>
<feature type="compositionally biased region" description="Basic and acidic residues" evidence="1">
    <location>
        <begin position="355"/>
        <end position="403"/>
    </location>
</feature>
<protein>
    <submittedName>
        <fullName evidence="3">ARAD1D38346p</fullName>
    </submittedName>
</protein>
<dbReference type="SUPFAM" id="SSF53474">
    <property type="entry name" value="alpha/beta-Hydrolases"/>
    <property type="match status" value="1"/>
</dbReference>
<dbReference type="InterPro" id="IPR051044">
    <property type="entry name" value="MAG_DAG_Lipase"/>
</dbReference>
<feature type="compositionally biased region" description="Low complexity" evidence="1">
    <location>
        <begin position="344"/>
        <end position="354"/>
    </location>
</feature>
<evidence type="ECO:0000313" key="3">
    <source>
        <dbReference type="EMBL" id="CDP38604.1"/>
    </source>
</evidence>
<proteinExistence type="predicted"/>
<feature type="compositionally biased region" description="Basic residues" evidence="1">
    <location>
        <begin position="531"/>
        <end position="546"/>
    </location>
</feature>
<name>A0A060TCS8_BLAAD</name>
<gene>
    <name evidence="3" type="ORF">GNLVRS02_ARAD1D38346g</name>
</gene>
<evidence type="ECO:0000256" key="1">
    <source>
        <dbReference type="SAM" id="MobiDB-lite"/>
    </source>
</evidence>
<organism evidence="3">
    <name type="scientific">Blastobotrys adeninivorans</name>
    <name type="common">Yeast</name>
    <name type="synonym">Arxula adeninivorans</name>
    <dbReference type="NCBI Taxonomy" id="409370"/>
    <lineage>
        <taxon>Eukaryota</taxon>
        <taxon>Fungi</taxon>
        <taxon>Dikarya</taxon>
        <taxon>Ascomycota</taxon>
        <taxon>Saccharomycotina</taxon>
        <taxon>Dipodascomycetes</taxon>
        <taxon>Dipodascales</taxon>
        <taxon>Trichomonascaceae</taxon>
        <taxon>Blastobotrys</taxon>
    </lineage>
</organism>
<dbReference type="InterPro" id="IPR000073">
    <property type="entry name" value="AB_hydrolase_1"/>
</dbReference>
<reference evidence="3" key="1">
    <citation type="submission" date="2014-02" db="EMBL/GenBank/DDBJ databases">
        <authorList>
            <person name="Genoscope - CEA"/>
        </authorList>
    </citation>
    <scope>NUCLEOTIDE SEQUENCE</scope>
    <source>
        <strain evidence="3">LS3</strain>
    </source>
</reference>
<accession>A0A060TCS8</accession>
<dbReference type="Gene3D" id="3.40.50.1820">
    <property type="entry name" value="alpha/beta hydrolase"/>
    <property type="match status" value="1"/>
</dbReference>
<feature type="domain" description="Serine aminopeptidase S33" evidence="2">
    <location>
        <begin position="31"/>
        <end position="275"/>
    </location>
</feature>
<dbReference type="PhylomeDB" id="A0A060TCS8"/>
<dbReference type="EMBL" id="HG937694">
    <property type="protein sequence ID" value="CDP38604.1"/>
    <property type="molecule type" value="Genomic_DNA"/>
</dbReference>
<evidence type="ECO:0000259" key="2">
    <source>
        <dbReference type="Pfam" id="PF12146"/>
    </source>
</evidence>
<dbReference type="InterPro" id="IPR022742">
    <property type="entry name" value="Hydrolase_4"/>
</dbReference>
<dbReference type="AlphaFoldDB" id="A0A060TCS8"/>
<feature type="compositionally biased region" description="Basic and acidic residues" evidence="1">
    <location>
        <begin position="475"/>
        <end position="500"/>
    </location>
</feature>
<dbReference type="PRINTS" id="PR00111">
    <property type="entry name" value="ABHYDROLASE"/>
</dbReference>
<feature type="compositionally biased region" description="Low complexity" evidence="1">
    <location>
        <begin position="453"/>
        <end position="474"/>
    </location>
</feature>
<dbReference type="InterPro" id="IPR029058">
    <property type="entry name" value="AB_hydrolase_fold"/>
</dbReference>
<feature type="region of interest" description="Disordered" evidence="1">
    <location>
        <begin position="299"/>
        <end position="546"/>
    </location>
</feature>
<sequence length="546" mass="59888">MSEATKLELKNPQDGLVLNAKEWSPAEGSDKNALVVIVHGFGESIEDYESFAKELSSNGYRVVAFDQRGFGKTARTRKDYGISNEYYVFEDLDAVLTQVTKGFEGHVILFGHSMGGAITLNYLVKGKLRERIDSFVVTGPFVETHPYTGGKGINKLMLPFMPLVVKFFPKLRRVAAMDANVLSHDPEVVKEIAPQANRRFLTSAQLMNDCIVRGKRLENSVFVGKAIDRPVLVCHGTADKVTDINATRTFCSLLKVKKSRFLEYDGAYHALYRETPEYRDKFLADLYKFLGEVQDLPTHYVAPKPEEETSAKETEETEAKAADKTEDKTEETEAVAESSKAVETEAAAPVAVPEPEAKEPVVESKEPVVESKEPVVESKEPVVESKEPVVEPKETAVESKEPEPESVAATSEPVTEEIKEEVPAKVEEPVVEQTEAVEEKPAETVETAETEAAETAKATETTDSAQATEAAEAPKATEVEEQASKDELKPETAGDAKEASEEPSGEDTPEPESQEDKPAEQKTTTGGGSASKKKNNKKKNKKKGKK</sequence>